<sequence length="115" mass="12737">MHSFVKRLRYPCSYTIICMLQQILSDKELALLLYQGLNSSHKVPRMPRVWQAAGLQPTSAVTSTIGKISASIFSGNLTKVTFDVFISVFTSKSSGSQREALDQFVFSTVVDISIT</sequence>
<protein>
    <submittedName>
        <fullName evidence="1">Uncharacterized protein</fullName>
    </submittedName>
</protein>
<name>A0AAV8P8G1_ENSVE</name>
<evidence type="ECO:0000313" key="1">
    <source>
        <dbReference type="EMBL" id="KAJ8467997.1"/>
    </source>
</evidence>
<dbReference type="EMBL" id="JAQQAF010000008">
    <property type="protein sequence ID" value="KAJ8467997.1"/>
    <property type="molecule type" value="Genomic_DNA"/>
</dbReference>
<dbReference type="AlphaFoldDB" id="A0AAV8P8G1"/>
<proteinExistence type="predicted"/>
<accession>A0AAV8P8G1</accession>
<gene>
    <name evidence="1" type="ORF">OPV22_030549</name>
</gene>
<organism evidence="1 2">
    <name type="scientific">Ensete ventricosum</name>
    <name type="common">Abyssinian banana</name>
    <name type="synonym">Musa ensete</name>
    <dbReference type="NCBI Taxonomy" id="4639"/>
    <lineage>
        <taxon>Eukaryota</taxon>
        <taxon>Viridiplantae</taxon>
        <taxon>Streptophyta</taxon>
        <taxon>Embryophyta</taxon>
        <taxon>Tracheophyta</taxon>
        <taxon>Spermatophyta</taxon>
        <taxon>Magnoliopsida</taxon>
        <taxon>Liliopsida</taxon>
        <taxon>Zingiberales</taxon>
        <taxon>Musaceae</taxon>
        <taxon>Ensete</taxon>
    </lineage>
</organism>
<reference evidence="1 2" key="1">
    <citation type="submission" date="2022-12" db="EMBL/GenBank/DDBJ databases">
        <title>Chromosome-scale assembly of the Ensete ventricosum genome.</title>
        <authorList>
            <person name="Dussert Y."/>
            <person name="Stocks J."/>
            <person name="Wendawek A."/>
            <person name="Woldeyes F."/>
            <person name="Nichols R.A."/>
            <person name="Borrell J.S."/>
        </authorList>
    </citation>
    <scope>NUCLEOTIDE SEQUENCE [LARGE SCALE GENOMIC DNA]</scope>
    <source>
        <strain evidence="2">cv. Maze</strain>
        <tissue evidence="1">Seeds</tissue>
    </source>
</reference>
<evidence type="ECO:0000313" key="2">
    <source>
        <dbReference type="Proteomes" id="UP001222027"/>
    </source>
</evidence>
<keyword evidence="2" id="KW-1185">Reference proteome</keyword>
<comment type="caution">
    <text evidence="1">The sequence shown here is derived from an EMBL/GenBank/DDBJ whole genome shotgun (WGS) entry which is preliminary data.</text>
</comment>
<dbReference type="Proteomes" id="UP001222027">
    <property type="component" value="Unassembled WGS sequence"/>
</dbReference>